<dbReference type="AlphaFoldDB" id="A0A2S1YKI7"/>
<dbReference type="EMBL" id="CP029255">
    <property type="protein sequence ID" value="AWK04589.1"/>
    <property type="molecule type" value="Genomic_DNA"/>
</dbReference>
<proteinExistence type="predicted"/>
<organism evidence="2 3">
    <name type="scientific">Flavobacterium crocinum</name>
    <dbReference type="NCBI Taxonomy" id="2183896"/>
    <lineage>
        <taxon>Bacteria</taxon>
        <taxon>Pseudomonadati</taxon>
        <taxon>Bacteroidota</taxon>
        <taxon>Flavobacteriia</taxon>
        <taxon>Flavobacteriales</taxon>
        <taxon>Flavobacteriaceae</taxon>
        <taxon>Flavobacterium</taxon>
    </lineage>
</organism>
<dbReference type="RefSeq" id="WP_109192086.1">
    <property type="nucleotide sequence ID" value="NZ_CP029255.1"/>
</dbReference>
<dbReference type="PROSITE" id="PS51257">
    <property type="entry name" value="PROKAR_LIPOPROTEIN"/>
    <property type="match status" value="1"/>
</dbReference>
<sequence length="257" mass="29379">MKKLLFLSTALSLFITSCSSDDNSAKDSSVLPKTITYTYPPETEKAIEIGLVKYDGNKINSIIGANKRTLFTYTDNLITKQEVYEKDRQGKEFKSKEAFYNYKSGKLDTKISNTSDVLNPDWVYTQKTVYTHSSTELISYVTYSINNETKVETKTIEGTLTYENGNLVKRAGNIWSYVYEYDTKSNPLKNILGLDLLLDEIREIGKNNVVKIINKPSPTSNPAIFLRDYTYDDKNYPTKNRSYSNGGNVEFDIEYTY</sequence>
<evidence type="ECO:0000256" key="1">
    <source>
        <dbReference type="SAM" id="SignalP"/>
    </source>
</evidence>
<protein>
    <recommendedName>
        <fullName evidence="4">DUF4595 domain-containing protein</fullName>
    </recommendedName>
</protein>
<feature type="signal peptide" evidence="1">
    <location>
        <begin position="1"/>
        <end position="20"/>
    </location>
</feature>
<evidence type="ECO:0000313" key="2">
    <source>
        <dbReference type="EMBL" id="AWK04589.1"/>
    </source>
</evidence>
<dbReference type="OrthoDB" id="1330101at2"/>
<evidence type="ECO:0000313" key="3">
    <source>
        <dbReference type="Proteomes" id="UP000245250"/>
    </source>
</evidence>
<dbReference type="Proteomes" id="UP000245250">
    <property type="component" value="Chromosome"/>
</dbReference>
<evidence type="ECO:0008006" key="4">
    <source>
        <dbReference type="Google" id="ProtNLM"/>
    </source>
</evidence>
<name>A0A2S1YKI7_9FLAO</name>
<keyword evidence="1" id="KW-0732">Signal</keyword>
<accession>A0A2S1YKI7</accession>
<gene>
    <name evidence="2" type="ORF">HYN56_10260</name>
</gene>
<dbReference type="KEGG" id="fcr:HYN56_10260"/>
<keyword evidence="3" id="KW-1185">Reference proteome</keyword>
<reference evidence="2 3" key="1">
    <citation type="submission" date="2018-05" db="EMBL/GenBank/DDBJ databases">
        <title>Genome sequencing of Flavobacterium sp. HYN0056.</title>
        <authorList>
            <person name="Yi H."/>
            <person name="Baek C."/>
        </authorList>
    </citation>
    <scope>NUCLEOTIDE SEQUENCE [LARGE SCALE GENOMIC DNA]</scope>
    <source>
        <strain evidence="2 3">HYN0056</strain>
    </source>
</reference>
<feature type="chain" id="PRO_5015416389" description="DUF4595 domain-containing protein" evidence="1">
    <location>
        <begin position="21"/>
        <end position="257"/>
    </location>
</feature>